<evidence type="ECO:0000259" key="7">
    <source>
        <dbReference type="PROSITE" id="PS50850"/>
    </source>
</evidence>
<dbReference type="InterPro" id="IPR036259">
    <property type="entry name" value="MFS_trans_sf"/>
</dbReference>
<dbReference type="SUPFAM" id="SSF103473">
    <property type="entry name" value="MFS general substrate transporter"/>
    <property type="match status" value="1"/>
</dbReference>
<dbReference type="InterPro" id="IPR050930">
    <property type="entry name" value="MFS_Vesicular_Transporter"/>
</dbReference>
<dbReference type="PROSITE" id="PS50850">
    <property type="entry name" value="MFS"/>
    <property type="match status" value="1"/>
</dbReference>
<keyword evidence="5 6" id="KW-0472">Membrane</keyword>
<evidence type="ECO:0000256" key="4">
    <source>
        <dbReference type="ARBA" id="ARBA00022989"/>
    </source>
</evidence>
<dbReference type="InterPro" id="IPR020846">
    <property type="entry name" value="MFS_dom"/>
</dbReference>
<dbReference type="Gene3D" id="1.20.1250.20">
    <property type="entry name" value="MFS general substrate transporter like domains"/>
    <property type="match status" value="1"/>
</dbReference>
<evidence type="ECO:0000313" key="9">
    <source>
        <dbReference type="Proteomes" id="UP000694406"/>
    </source>
</evidence>
<dbReference type="Ensembl" id="ENSLLTT00000015901.1">
    <property type="protein sequence ID" value="ENSLLTP00000015303.1"/>
    <property type="gene ID" value="ENSLLTG00000011695.1"/>
</dbReference>
<dbReference type="PANTHER" id="PTHR23506:SF26">
    <property type="entry name" value="MFS-TYPE TRANSPORTER SLC18B1"/>
    <property type="match status" value="1"/>
</dbReference>
<evidence type="ECO:0000313" key="8">
    <source>
        <dbReference type="Ensembl" id="ENSLLTP00000015303.1"/>
    </source>
</evidence>
<proteinExistence type="predicted"/>
<keyword evidence="2" id="KW-0813">Transport</keyword>
<evidence type="ECO:0000256" key="5">
    <source>
        <dbReference type="ARBA" id="ARBA00023136"/>
    </source>
</evidence>
<feature type="domain" description="Major facilitator superfamily (MFS) profile" evidence="7">
    <location>
        <begin position="1"/>
        <end position="277"/>
    </location>
</feature>
<feature type="transmembrane region" description="Helical" evidence="6">
    <location>
        <begin position="50"/>
        <end position="71"/>
    </location>
</feature>
<dbReference type="PANTHER" id="PTHR23506">
    <property type="entry name" value="GH10249P"/>
    <property type="match status" value="1"/>
</dbReference>
<feature type="transmembrane region" description="Helical" evidence="6">
    <location>
        <begin position="145"/>
        <end position="165"/>
    </location>
</feature>
<organism evidence="8 9">
    <name type="scientific">Laticauda laticaudata</name>
    <name type="common">Blue-ringed sea krait</name>
    <name type="synonym">Blue-lipped sea krait</name>
    <dbReference type="NCBI Taxonomy" id="8630"/>
    <lineage>
        <taxon>Eukaryota</taxon>
        <taxon>Metazoa</taxon>
        <taxon>Chordata</taxon>
        <taxon>Craniata</taxon>
        <taxon>Vertebrata</taxon>
        <taxon>Euteleostomi</taxon>
        <taxon>Lepidosauria</taxon>
        <taxon>Squamata</taxon>
        <taxon>Bifurcata</taxon>
        <taxon>Unidentata</taxon>
        <taxon>Episquamata</taxon>
        <taxon>Toxicofera</taxon>
        <taxon>Serpentes</taxon>
        <taxon>Colubroidea</taxon>
        <taxon>Elapidae</taxon>
        <taxon>Laticaudinae</taxon>
        <taxon>Laticauda</taxon>
    </lineage>
</organism>
<dbReference type="GO" id="GO:0016020">
    <property type="term" value="C:membrane"/>
    <property type="evidence" value="ECO:0007669"/>
    <property type="project" value="UniProtKB-SubCell"/>
</dbReference>
<accession>A0A8C5SC99</accession>
<evidence type="ECO:0000256" key="1">
    <source>
        <dbReference type="ARBA" id="ARBA00004141"/>
    </source>
</evidence>
<keyword evidence="9" id="KW-1185">Reference proteome</keyword>
<dbReference type="InterPro" id="IPR011701">
    <property type="entry name" value="MFS"/>
</dbReference>
<evidence type="ECO:0000256" key="2">
    <source>
        <dbReference type="ARBA" id="ARBA00022448"/>
    </source>
</evidence>
<dbReference type="GeneTree" id="ENSGT00940000156674"/>
<name>A0A8C5SC99_LATLA</name>
<evidence type="ECO:0000256" key="3">
    <source>
        <dbReference type="ARBA" id="ARBA00022692"/>
    </source>
</evidence>
<protein>
    <recommendedName>
        <fullName evidence="7">Major facilitator superfamily (MFS) profile domain-containing protein</fullName>
    </recommendedName>
</protein>
<sequence length="277" mass="30017">CGRPSALGPFAEKKGVSSTIVGFIFGCFALFNFLTSLIMGKYLVQIGAKFMFIAGMFISGCVTILFGFLHRAPDGPIFIGLCFLVRGMDAIGFAAAATASFSILINAFPQNVATVMGILEVFTGLGLVLGPPIGGFLYQSFGYEVPFIALGSVMLCMVPLNMVILPNYSRWSQYLSHTSSYEKASQSANINSINQSRSDNTAKLPTSICREMAAPITLCSHKQEAESTSLKMASGISSKRCQDALNLTSEKTRTCQVLHTCTHENLRIYILDRPIEE</sequence>
<reference evidence="8" key="1">
    <citation type="submission" date="2025-08" db="UniProtKB">
        <authorList>
            <consortium name="Ensembl"/>
        </authorList>
    </citation>
    <scope>IDENTIFICATION</scope>
</reference>
<reference evidence="8" key="2">
    <citation type="submission" date="2025-09" db="UniProtKB">
        <authorList>
            <consortium name="Ensembl"/>
        </authorList>
    </citation>
    <scope>IDENTIFICATION</scope>
</reference>
<dbReference type="AlphaFoldDB" id="A0A8C5SC99"/>
<dbReference type="Proteomes" id="UP000694406">
    <property type="component" value="Unplaced"/>
</dbReference>
<dbReference type="Pfam" id="PF07690">
    <property type="entry name" value="MFS_1"/>
    <property type="match status" value="1"/>
</dbReference>
<feature type="transmembrane region" description="Helical" evidence="6">
    <location>
        <begin position="77"/>
        <end position="105"/>
    </location>
</feature>
<comment type="subcellular location">
    <subcellularLocation>
        <location evidence="1">Membrane</location>
        <topology evidence="1">Multi-pass membrane protein</topology>
    </subcellularLocation>
</comment>
<feature type="transmembrane region" description="Helical" evidence="6">
    <location>
        <begin position="112"/>
        <end position="133"/>
    </location>
</feature>
<keyword evidence="3 6" id="KW-0812">Transmembrane</keyword>
<evidence type="ECO:0000256" key="6">
    <source>
        <dbReference type="SAM" id="Phobius"/>
    </source>
</evidence>
<dbReference type="GO" id="GO:0022857">
    <property type="term" value="F:transmembrane transporter activity"/>
    <property type="evidence" value="ECO:0007669"/>
    <property type="project" value="InterPro"/>
</dbReference>
<feature type="transmembrane region" description="Helical" evidence="6">
    <location>
        <begin position="20"/>
        <end position="38"/>
    </location>
</feature>
<keyword evidence="4 6" id="KW-1133">Transmembrane helix</keyword>